<name>A0A8T0SL57_PANVG</name>
<proteinExistence type="predicted"/>
<comment type="caution">
    <text evidence="1">The sequence shown here is derived from an EMBL/GenBank/DDBJ whole genome shotgun (WGS) entry which is preliminary data.</text>
</comment>
<dbReference type="AlphaFoldDB" id="A0A8T0SL57"/>
<gene>
    <name evidence="1" type="ORF">PVAP13_5KG021714</name>
</gene>
<sequence>MNICPSACMVGNVAFGRPPLSIRCQVVLAVS</sequence>
<dbReference type="EMBL" id="CM029045">
    <property type="protein sequence ID" value="KAG2597994.1"/>
    <property type="molecule type" value="Genomic_DNA"/>
</dbReference>
<reference evidence="1" key="1">
    <citation type="submission" date="2020-05" db="EMBL/GenBank/DDBJ databases">
        <title>WGS assembly of Panicum virgatum.</title>
        <authorList>
            <person name="Lovell J.T."/>
            <person name="Jenkins J."/>
            <person name="Shu S."/>
            <person name="Juenger T.E."/>
            <person name="Schmutz J."/>
        </authorList>
    </citation>
    <scope>NUCLEOTIDE SEQUENCE</scope>
    <source>
        <strain evidence="1">AP13</strain>
    </source>
</reference>
<accession>A0A8T0SL57</accession>
<evidence type="ECO:0000313" key="1">
    <source>
        <dbReference type="EMBL" id="KAG2597994.1"/>
    </source>
</evidence>
<protein>
    <submittedName>
        <fullName evidence="1">Uncharacterized protein</fullName>
    </submittedName>
</protein>
<organism evidence="1 2">
    <name type="scientific">Panicum virgatum</name>
    <name type="common">Blackwell switchgrass</name>
    <dbReference type="NCBI Taxonomy" id="38727"/>
    <lineage>
        <taxon>Eukaryota</taxon>
        <taxon>Viridiplantae</taxon>
        <taxon>Streptophyta</taxon>
        <taxon>Embryophyta</taxon>
        <taxon>Tracheophyta</taxon>
        <taxon>Spermatophyta</taxon>
        <taxon>Magnoliopsida</taxon>
        <taxon>Liliopsida</taxon>
        <taxon>Poales</taxon>
        <taxon>Poaceae</taxon>
        <taxon>PACMAD clade</taxon>
        <taxon>Panicoideae</taxon>
        <taxon>Panicodae</taxon>
        <taxon>Paniceae</taxon>
        <taxon>Panicinae</taxon>
        <taxon>Panicum</taxon>
        <taxon>Panicum sect. Hiantes</taxon>
    </lineage>
</organism>
<dbReference type="Proteomes" id="UP000823388">
    <property type="component" value="Chromosome 5K"/>
</dbReference>
<evidence type="ECO:0000313" key="2">
    <source>
        <dbReference type="Proteomes" id="UP000823388"/>
    </source>
</evidence>
<keyword evidence="2" id="KW-1185">Reference proteome</keyword>